<sequence>MLCVDVVDTGEIQKPDSKGQKLPRQLPREQGLLIKPAFLNSFILFLRQDPKYPVDNLLLEEGLRPWLSGPQDRSRLLKVELQLEQASLIGYIDIGNCGSAFLQIDVGRSSWPADKSYLTLLPTATLMTPADAKLDCNRSGVRMFKKGDFLASALGEKWDRVRVTCSQPFNKQAQFGLSFVRIRTPSDDDSSKAHLPSSPAQGPPEATDSPWLSSAAICRTFFPQAPVSSTEEAALKTRLQQLDPASSPGTQSPVCLSRPARMVLKAAKARKRTFPPVDTPTRLTTESKEQAPPAEDMADSCPASGSRQESSTRRDRMRTKRRRGLCQGAARSVAASSVRPRLGSRRGGRGRGRFPIRLLPAHASRCGEEFEASVSSSSSSSSWEEPPDDRVCCPICQFHFSAVEVEAHASSCGELPDSSSSWLWVEQGD</sequence>
<name>A0ACB8FGV0_9SAUR</name>
<keyword evidence="2" id="KW-1185">Reference proteome</keyword>
<comment type="caution">
    <text evidence="1">The sequence shown here is derived from an EMBL/GenBank/DDBJ whole genome shotgun (WGS) entry which is preliminary data.</text>
</comment>
<proteinExistence type="predicted"/>
<organism evidence="1 2">
    <name type="scientific">Sphaerodactylus townsendi</name>
    <dbReference type="NCBI Taxonomy" id="933632"/>
    <lineage>
        <taxon>Eukaryota</taxon>
        <taxon>Metazoa</taxon>
        <taxon>Chordata</taxon>
        <taxon>Craniata</taxon>
        <taxon>Vertebrata</taxon>
        <taxon>Euteleostomi</taxon>
        <taxon>Lepidosauria</taxon>
        <taxon>Squamata</taxon>
        <taxon>Bifurcata</taxon>
        <taxon>Gekkota</taxon>
        <taxon>Sphaerodactylidae</taxon>
        <taxon>Sphaerodactylus</taxon>
    </lineage>
</organism>
<accession>A0ACB8FGV0</accession>
<dbReference type="EMBL" id="CM037617">
    <property type="protein sequence ID" value="KAH8004120.1"/>
    <property type="molecule type" value="Genomic_DNA"/>
</dbReference>
<protein>
    <submittedName>
        <fullName evidence="1">Uncharacterized protein</fullName>
    </submittedName>
</protein>
<evidence type="ECO:0000313" key="1">
    <source>
        <dbReference type="EMBL" id="KAH8004120.1"/>
    </source>
</evidence>
<evidence type="ECO:0000313" key="2">
    <source>
        <dbReference type="Proteomes" id="UP000827872"/>
    </source>
</evidence>
<dbReference type="Proteomes" id="UP000827872">
    <property type="component" value="Linkage Group LG04"/>
</dbReference>
<reference evidence="1" key="1">
    <citation type="submission" date="2021-08" db="EMBL/GenBank/DDBJ databases">
        <title>The first chromosome-level gecko genome reveals the dynamic sex chromosomes of Neotropical dwarf geckos (Sphaerodactylidae: Sphaerodactylus).</title>
        <authorList>
            <person name="Pinto B.J."/>
            <person name="Keating S.E."/>
            <person name="Gamble T."/>
        </authorList>
    </citation>
    <scope>NUCLEOTIDE SEQUENCE</scope>
    <source>
        <strain evidence="1">TG3544</strain>
    </source>
</reference>
<gene>
    <name evidence="1" type="ORF">K3G42_003789</name>
</gene>